<dbReference type="Gene3D" id="3.40.50.10240">
    <property type="entry name" value="Thiamin pyrophosphokinase, catalytic domain"/>
    <property type="match status" value="1"/>
</dbReference>
<organism evidence="7 8">
    <name type="scientific">Capsulimonas corticalis</name>
    <dbReference type="NCBI Taxonomy" id="2219043"/>
    <lineage>
        <taxon>Bacteria</taxon>
        <taxon>Bacillati</taxon>
        <taxon>Armatimonadota</taxon>
        <taxon>Armatimonadia</taxon>
        <taxon>Capsulimonadales</taxon>
        <taxon>Capsulimonadaceae</taxon>
        <taxon>Capsulimonas</taxon>
    </lineage>
</organism>
<evidence type="ECO:0000256" key="4">
    <source>
        <dbReference type="ARBA" id="ARBA00022840"/>
    </source>
</evidence>
<dbReference type="RefSeq" id="WP_165864090.1">
    <property type="nucleotide sequence ID" value="NZ_AP025739.1"/>
</dbReference>
<dbReference type="GO" id="GO:0006772">
    <property type="term" value="P:thiamine metabolic process"/>
    <property type="evidence" value="ECO:0007669"/>
    <property type="project" value="UniProtKB-UniRule"/>
</dbReference>
<dbReference type="InterPro" id="IPR053149">
    <property type="entry name" value="TPK"/>
</dbReference>
<evidence type="ECO:0000313" key="8">
    <source>
        <dbReference type="Proteomes" id="UP000287394"/>
    </source>
</evidence>
<dbReference type="GO" id="GO:0016301">
    <property type="term" value="F:kinase activity"/>
    <property type="evidence" value="ECO:0007669"/>
    <property type="project" value="UniProtKB-KW"/>
</dbReference>
<accession>A0A402CTS5</accession>
<keyword evidence="2" id="KW-0547">Nucleotide-binding</keyword>
<dbReference type="Pfam" id="PF04265">
    <property type="entry name" value="TPK_B1_binding"/>
    <property type="match status" value="1"/>
</dbReference>
<dbReference type="KEGG" id="ccot:CCAX7_26810"/>
<protein>
    <recommendedName>
        <fullName evidence="5">Thiamine diphosphokinase</fullName>
        <ecNumber evidence="5">2.7.6.2</ecNumber>
    </recommendedName>
</protein>
<dbReference type="SUPFAM" id="SSF63862">
    <property type="entry name" value="Thiamin pyrophosphokinase, substrate-binding domain"/>
    <property type="match status" value="1"/>
</dbReference>
<name>A0A402CTS5_9BACT</name>
<evidence type="ECO:0000259" key="6">
    <source>
        <dbReference type="SMART" id="SM00983"/>
    </source>
</evidence>
<dbReference type="CDD" id="cd07995">
    <property type="entry name" value="TPK"/>
    <property type="match status" value="1"/>
</dbReference>
<dbReference type="GO" id="GO:0030975">
    <property type="term" value="F:thiamine binding"/>
    <property type="evidence" value="ECO:0007669"/>
    <property type="project" value="InterPro"/>
</dbReference>
<evidence type="ECO:0000313" key="7">
    <source>
        <dbReference type="EMBL" id="BDI30630.1"/>
    </source>
</evidence>
<dbReference type="SUPFAM" id="SSF63999">
    <property type="entry name" value="Thiamin pyrophosphokinase, catalytic domain"/>
    <property type="match status" value="1"/>
</dbReference>
<dbReference type="InterPro" id="IPR006282">
    <property type="entry name" value="Thi_PPkinase"/>
</dbReference>
<proteinExistence type="predicted"/>
<dbReference type="AlphaFoldDB" id="A0A402CTS5"/>
<keyword evidence="4" id="KW-0067">ATP-binding</keyword>
<evidence type="ECO:0000256" key="5">
    <source>
        <dbReference type="NCBIfam" id="TIGR01378"/>
    </source>
</evidence>
<dbReference type="EC" id="2.7.6.2" evidence="5"/>
<evidence type="ECO:0000256" key="3">
    <source>
        <dbReference type="ARBA" id="ARBA00022777"/>
    </source>
</evidence>
<dbReference type="InterPro" id="IPR036759">
    <property type="entry name" value="TPK_catalytic_sf"/>
</dbReference>
<dbReference type="PANTHER" id="PTHR41299">
    <property type="entry name" value="THIAMINE PYROPHOSPHOKINASE"/>
    <property type="match status" value="1"/>
</dbReference>
<dbReference type="PANTHER" id="PTHR41299:SF1">
    <property type="entry name" value="THIAMINE PYROPHOSPHOKINASE"/>
    <property type="match status" value="1"/>
</dbReference>
<dbReference type="InterPro" id="IPR036371">
    <property type="entry name" value="TPK_B1-bd_sf"/>
</dbReference>
<dbReference type="InterPro" id="IPR007371">
    <property type="entry name" value="TPK_catalytic"/>
</dbReference>
<dbReference type="Pfam" id="PF04263">
    <property type="entry name" value="TPK_catalytic"/>
    <property type="match status" value="1"/>
</dbReference>
<keyword evidence="8" id="KW-1185">Reference proteome</keyword>
<keyword evidence="1" id="KW-0808">Transferase</keyword>
<dbReference type="GO" id="GO:0005524">
    <property type="term" value="F:ATP binding"/>
    <property type="evidence" value="ECO:0007669"/>
    <property type="project" value="UniProtKB-KW"/>
</dbReference>
<gene>
    <name evidence="7" type="primary">ysjC</name>
    <name evidence="7" type="ORF">CCAX7_26810</name>
</gene>
<keyword evidence="3" id="KW-0418">Kinase</keyword>
<dbReference type="EMBL" id="AP025739">
    <property type="protein sequence ID" value="BDI30630.1"/>
    <property type="molecule type" value="Genomic_DNA"/>
</dbReference>
<feature type="domain" description="Thiamin pyrophosphokinase thiamin-binding" evidence="6">
    <location>
        <begin position="143"/>
        <end position="209"/>
    </location>
</feature>
<sequence>MTNERATILANGPFVDDGRLRARIAEGGGPLIGVDGGAWRLYELGFTPRWVTGDYDSVTPAQRETLEAAGARFVETPDQYRVDLDKALAFAIDEAGARDIAVFGAGGGRLDHTVAALAAAVAHGQRASIQLIDAHGAARPVYGELTLTGSDLIGRVVSLIALGTVEDVWFDGVRWPLTGQSVGPYGRDATSNEIVSDTICVRAGAGDLLIYLHHGAPERSA</sequence>
<dbReference type="NCBIfam" id="TIGR01378">
    <property type="entry name" value="thi_PPkinase"/>
    <property type="match status" value="1"/>
</dbReference>
<dbReference type="GO" id="GO:0004788">
    <property type="term" value="F:thiamine diphosphokinase activity"/>
    <property type="evidence" value="ECO:0007669"/>
    <property type="project" value="UniProtKB-UniRule"/>
</dbReference>
<dbReference type="GO" id="GO:0009229">
    <property type="term" value="P:thiamine diphosphate biosynthetic process"/>
    <property type="evidence" value="ECO:0007669"/>
    <property type="project" value="InterPro"/>
</dbReference>
<dbReference type="SMART" id="SM00983">
    <property type="entry name" value="TPK_B1_binding"/>
    <property type="match status" value="1"/>
</dbReference>
<evidence type="ECO:0000256" key="2">
    <source>
        <dbReference type="ARBA" id="ARBA00022741"/>
    </source>
</evidence>
<reference evidence="7 8" key="1">
    <citation type="journal article" date="2019" name="Int. J. Syst. Evol. Microbiol.">
        <title>Capsulimonas corticalis gen. nov., sp. nov., an aerobic capsulated bacterium, of a novel bacterial order, Capsulimonadales ord. nov., of the class Armatimonadia of the phylum Armatimonadetes.</title>
        <authorList>
            <person name="Li J."/>
            <person name="Kudo C."/>
            <person name="Tonouchi A."/>
        </authorList>
    </citation>
    <scope>NUCLEOTIDE SEQUENCE [LARGE SCALE GENOMIC DNA]</scope>
    <source>
        <strain evidence="7 8">AX-7</strain>
    </source>
</reference>
<evidence type="ECO:0000256" key="1">
    <source>
        <dbReference type="ARBA" id="ARBA00022679"/>
    </source>
</evidence>
<dbReference type="Proteomes" id="UP000287394">
    <property type="component" value="Chromosome"/>
</dbReference>
<dbReference type="InterPro" id="IPR007373">
    <property type="entry name" value="Thiamin_PyroPKinase_B1-bd"/>
</dbReference>